<keyword evidence="3" id="KW-1185">Reference proteome</keyword>
<dbReference type="InterPro" id="IPR010982">
    <property type="entry name" value="Lambda_DNA-bd_dom_sf"/>
</dbReference>
<name>A0ABY3NBW2_ELIMR</name>
<dbReference type="Gene3D" id="1.10.260.40">
    <property type="entry name" value="lambda repressor-like DNA-binding domains"/>
    <property type="match status" value="1"/>
</dbReference>
<comment type="caution">
    <text evidence="2">The sequence shown here is derived from an EMBL/GenBank/DDBJ whole genome shotgun (WGS) entry which is preliminary data.</text>
</comment>
<gene>
    <name evidence="2" type="ORF">LX74_03397</name>
</gene>
<evidence type="ECO:0000313" key="3">
    <source>
        <dbReference type="Proteomes" id="UP000324513"/>
    </source>
</evidence>
<dbReference type="Pfam" id="PF07022">
    <property type="entry name" value="Phage_CI_repr"/>
    <property type="match status" value="1"/>
</dbReference>
<dbReference type="InterPro" id="IPR010744">
    <property type="entry name" value="Phage_CI_N"/>
</dbReference>
<evidence type="ECO:0000313" key="2">
    <source>
        <dbReference type="EMBL" id="TYO88035.1"/>
    </source>
</evidence>
<dbReference type="EMBL" id="VNHK01000014">
    <property type="protein sequence ID" value="TYO88035.1"/>
    <property type="molecule type" value="Genomic_DNA"/>
</dbReference>
<accession>A0ABY3NBW2</accession>
<dbReference type="Proteomes" id="UP000324513">
    <property type="component" value="Unassembled WGS sequence"/>
</dbReference>
<evidence type="ECO:0000259" key="1">
    <source>
        <dbReference type="Pfam" id="PF07022"/>
    </source>
</evidence>
<sequence>MEIHNIVNKDIDRKYILDALMKHKGFSTKKELSDYLEIKPNVLSNWYSRNTFDENILIDKFPEVTKSFILAGEGEMFNNNPKITIDVSNVNQNSFSRIPKVITISEKDEEKENIELVPVKLAAGYVGGGFAEENFIRHLPKFRLPFLNNGTFRCFGVGGHSMDKIQDEDWFIGRFVSNLRDFHEGKVHAIISKKSSSLLLKRVFRHPERDDMLILRSDGNDIVNTYPDIHIHMDLIDEIWSYAALISFKEPAYDITKFREILLTKPKTVILDNKN</sequence>
<organism evidence="2 3">
    <name type="scientific">Elizabethkingia miricola</name>
    <name type="common">Chryseobacterium miricola</name>
    <dbReference type="NCBI Taxonomy" id="172045"/>
    <lineage>
        <taxon>Bacteria</taxon>
        <taxon>Pseudomonadati</taxon>
        <taxon>Bacteroidota</taxon>
        <taxon>Flavobacteriia</taxon>
        <taxon>Flavobacteriales</taxon>
        <taxon>Weeksellaceae</taxon>
        <taxon>Elizabethkingia</taxon>
    </lineage>
</organism>
<dbReference type="RefSeq" id="WP_065083205.1">
    <property type="nucleotide sequence ID" value="NZ_FLSS01000015.1"/>
</dbReference>
<reference evidence="2 3" key="1">
    <citation type="submission" date="2019-07" db="EMBL/GenBank/DDBJ databases">
        <title>Genomic Encyclopedia of Archaeal and Bacterial Type Strains, Phase II (KMG-II): from individual species to whole genera.</title>
        <authorList>
            <person name="Goeker M."/>
        </authorList>
    </citation>
    <scope>NUCLEOTIDE SEQUENCE [LARGE SCALE GENOMIC DNA]</scope>
    <source>
        <strain evidence="2 3">DSM 14571</strain>
    </source>
</reference>
<proteinExistence type="predicted"/>
<feature type="domain" description="Bacteriophage CI repressor N-terminal" evidence="1">
    <location>
        <begin position="17"/>
        <end position="76"/>
    </location>
</feature>
<protein>
    <submittedName>
        <fullName evidence="2">Bacteriophage CI repressor-like protein</fullName>
    </submittedName>
</protein>